<dbReference type="Gene3D" id="3.40.50.10790">
    <property type="entry name" value="S-adenosyl-l-methionine hydroxide adenosyltransferase, N-terminal"/>
    <property type="match status" value="1"/>
</dbReference>
<dbReference type="InterPro" id="IPR023228">
    <property type="entry name" value="SAM_OH_AdoTrfase_N_sf"/>
</dbReference>
<comment type="caution">
    <text evidence="5">The sequence shown here is derived from an EMBL/GenBank/DDBJ whole genome shotgun (WGS) entry which is preliminary data.</text>
</comment>
<dbReference type="AlphaFoldDB" id="A0A368MX66"/>
<dbReference type="Proteomes" id="UP000252172">
    <property type="component" value="Unassembled WGS sequence"/>
</dbReference>
<name>A0A368MX66_9FLAO</name>
<evidence type="ECO:0000256" key="1">
    <source>
        <dbReference type="ARBA" id="ARBA00022691"/>
    </source>
</evidence>
<dbReference type="PANTHER" id="PTHR35092">
    <property type="entry name" value="CHLORINASE MJ1651"/>
    <property type="match status" value="1"/>
</dbReference>
<evidence type="ECO:0000259" key="3">
    <source>
        <dbReference type="Pfam" id="PF01887"/>
    </source>
</evidence>
<dbReference type="EMBL" id="QPIE01000005">
    <property type="protein sequence ID" value="RCU42616.1"/>
    <property type="molecule type" value="Genomic_DNA"/>
</dbReference>
<dbReference type="InterPro" id="IPR046469">
    <property type="entry name" value="SAM_HAT_N"/>
</dbReference>
<protein>
    <recommendedName>
        <fullName evidence="7">SAM-dependent chlorinase/fluorinase</fullName>
    </recommendedName>
</protein>
<feature type="domain" description="S-adenosyl-l-methionine hydroxide adenosyltransferase C-terminal" evidence="4">
    <location>
        <begin position="170"/>
        <end position="268"/>
    </location>
</feature>
<dbReference type="InterPro" id="IPR046470">
    <property type="entry name" value="SAM_HAT_C"/>
</dbReference>
<dbReference type="PIRSF" id="PIRSF006779">
    <property type="entry name" value="UCP006779"/>
    <property type="match status" value="1"/>
</dbReference>
<proteinExistence type="inferred from homology"/>
<evidence type="ECO:0000313" key="6">
    <source>
        <dbReference type="Proteomes" id="UP000252172"/>
    </source>
</evidence>
<dbReference type="InterPro" id="IPR002747">
    <property type="entry name" value="SAM_OH_AdoTrfase"/>
</dbReference>
<sequence>MPVITLTSDFGNTDHRIAAMKGRIISLNPDITILDISHEIQAYNLKQTAYIVKNAYHHFPKGSIHIIAVDSFYHKDRKCIIYKADGHYFIAADNGVLSLIFFDIKPETVYEITYNTRFDDIVRFAAADVLVPAAVHLHNGGLPEVIGRKYTTPKQLSFPNAGFTDHMIFGEVLYIDNFGNIISNISKAYFEEHYVIFDRFTIKFRNLALSKIYSGYTGLVTEWENETEFHGKPAAIFNEAGLLELTIYKGNIKNGAHTLFGLNIGERIYVEFHKD</sequence>
<keyword evidence="6" id="KW-1185">Reference proteome</keyword>
<dbReference type="PANTHER" id="PTHR35092:SF1">
    <property type="entry name" value="CHLORINASE MJ1651"/>
    <property type="match status" value="1"/>
</dbReference>
<evidence type="ECO:0000259" key="4">
    <source>
        <dbReference type="Pfam" id="PF20257"/>
    </source>
</evidence>
<comment type="similarity">
    <text evidence="2">Belongs to the SAM hydrolase / SAM-dependent halogenase family.</text>
</comment>
<evidence type="ECO:0000313" key="5">
    <source>
        <dbReference type="EMBL" id="RCU42616.1"/>
    </source>
</evidence>
<dbReference type="Gene3D" id="2.40.30.90">
    <property type="entry name" value="Bacterial fluorinating enzyme like"/>
    <property type="match status" value="1"/>
</dbReference>
<dbReference type="InterPro" id="IPR023227">
    <property type="entry name" value="SAM_OH_AdoTrfase_C_sf"/>
</dbReference>
<dbReference type="Pfam" id="PF20257">
    <property type="entry name" value="SAM_HAT_C"/>
    <property type="match status" value="1"/>
</dbReference>
<evidence type="ECO:0000256" key="2">
    <source>
        <dbReference type="ARBA" id="ARBA00024035"/>
    </source>
</evidence>
<dbReference type="OrthoDB" id="9792195at2"/>
<dbReference type="SUPFAM" id="SSF101852">
    <property type="entry name" value="Bacterial fluorinating enzyme, C-terminal domain"/>
    <property type="match status" value="1"/>
</dbReference>
<dbReference type="RefSeq" id="WP_114303828.1">
    <property type="nucleotide sequence ID" value="NZ_QPIE01000005.1"/>
</dbReference>
<feature type="domain" description="S-adenosyl-l-methionine hydroxide adenosyltransferase N-terminal" evidence="3">
    <location>
        <begin position="4"/>
        <end position="147"/>
    </location>
</feature>
<reference evidence="5 6" key="1">
    <citation type="submission" date="2018-07" db="EMBL/GenBank/DDBJ databases">
        <title>Chryseobacterium lacus sp. nov., isolated from lake water.</title>
        <authorList>
            <person name="Li C.-M."/>
        </authorList>
    </citation>
    <scope>NUCLEOTIDE SEQUENCE [LARGE SCALE GENOMIC DNA]</scope>
    <source>
        <strain evidence="5 6">YLOS41</strain>
    </source>
</reference>
<dbReference type="SUPFAM" id="SSF102522">
    <property type="entry name" value="Bacterial fluorinating enzyme, N-terminal domain"/>
    <property type="match status" value="1"/>
</dbReference>
<dbReference type="Pfam" id="PF01887">
    <property type="entry name" value="SAM_HAT_N"/>
    <property type="match status" value="1"/>
</dbReference>
<keyword evidence="1" id="KW-0949">S-adenosyl-L-methionine</keyword>
<organism evidence="5 6">
    <name type="scientific">Chryseobacterium lacus</name>
    <dbReference type="NCBI Taxonomy" id="2058346"/>
    <lineage>
        <taxon>Bacteria</taxon>
        <taxon>Pseudomonadati</taxon>
        <taxon>Bacteroidota</taxon>
        <taxon>Flavobacteriia</taxon>
        <taxon>Flavobacteriales</taxon>
        <taxon>Weeksellaceae</taxon>
        <taxon>Chryseobacterium group</taxon>
        <taxon>Chryseobacterium</taxon>
    </lineage>
</organism>
<gene>
    <name evidence="5" type="ORF">DQ356_07255</name>
</gene>
<evidence type="ECO:0008006" key="7">
    <source>
        <dbReference type="Google" id="ProtNLM"/>
    </source>
</evidence>
<accession>A0A368MX66</accession>